<protein>
    <submittedName>
        <fullName evidence="1">Uncharacterized protein</fullName>
    </submittedName>
</protein>
<evidence type="ECO:0000313" key="2">
    <source>
        <dbReference type="Proteomes" id="UP000070260"/>
    </source>
</evidence>
<keyword evidence="1" id="KW-0614">Plasmid</keyword>
<dbReference type="EMBL" id="CP013615">
    <property type="protein sequence ID" value="AMN31314.1"/>
    <property type="molecule type" value="Genomic_DNA"/>
</dbReference>
<dbReference type="PATRIC" id="fig|1502.177.peg.3608"/>
<sequence>MENQDIMKLLNNINNDTNLVIVDDNFTTFKVKELLKKDNEEIVLVSNVDNSGDDILIQDLLKYIDDNKSNIFSAKLNNLENLTVENIYYSNELNSVVFSVI</sequence>
<accession>A0A140GS05</accession>
<geneLocation type="plasmid" evidence="1 2">
    <name>pJFP838A</name>
</geneLocation>
<evidence type="ECO:0000313" key="1">
    <source>
        <dbReference type="EMBL" id="AMN31314.1"/>
    </source>
</evidence>
<dbReference type="Proteomes" id="UP000070260">
    <property type="component" value="Plasmid pJFP838A"/>
</dbReference>
<name>A0A140GS05_CLOPF</name>
<organism evidence="1 2">
    <name type="scientific">Clostridium perfringens</name>
    <dbReference type="NCBI Taxonomy" id="1502"/>
    <lineage>
        <taxon>Bacteria</taxon>
        <taxon>Bacillati</taxon>
        <taxon>Bacillota</taxon>
        <taxon>Clostridia</taxon>
        <taxon>Eubacteriales</taxon>
        <taxon>Clostridiaceae</taxon>
        <taxon>Clostridium</taxon>
    </lineage>
</organism>
<dbReference type="AlphaFoldDB" id="A0A140GS05"/>
<proteinExistence type="predicted"/>
<reference evidence="1 2" key="1">
    <citation type="journal article" date="2016" name="PLoS ONE">
        <title>Plasmid Characterization and Chromosome Analysis of Two netF+ Clostridium perfringens Isolates Associated with Foal and Canine Necrotizing Enteritis.</title>
        <authorList>
            <person name="Mehdizadeh Gohari I."/>
            <person name="Kropinski A.M."/>
            <person name="Weese S.J."/>
            <person name="Parreira V.R."/>
            <person name="Whitehead A.E."/>
            <person name="Boerlin P."/>
            <person name="Prescott J.F."/>
        </authorList>
    </citation>
    <scope>NUCLEOTIDE SEQUENCE [LARGE SCALE GENOMIC DNA]</scope>
    <source>
        <strain evidence="1 2">JP838</strain>
        <plasmid evidence="2">Plasmid pJFP838A</plasmid>
    </source>
</reference>
<dbReference type="RefSeq" id="WP_061429894.1">
    <property type="nucleotide sequence ID" value="NZ_CATNZX010000030.1"/>
</dbReference>
<gene>
    <name evidence="1" type="ORF">JFP838_pA0398</name>
</gene>